<organism evidence="1">
    <name type="scientific">bioreactor metagenome</name>
    <dbReference type="NCBI Taxonomy" id="1076179"/>
    <lineage>
        <taxon>unclassified sequences</taxon>
        <taxon>metagenomes</taxon>
        <taxon>ecological metagenomes</taxon>
    </lineage>
</organism>
<dbReference type="SUPFAM" id="SSF52540">
    <property type="entry name" value="P-loop containing nucleoside triphosphate hydrolases"/>
    <property type="match status" value="1"/>
</dbReference>
<evidence type="ECO:0000313" key="1">
    <source>
        <dbReference type="EMBL" id="MPN34648.1"/>
    </source>
</evidence>
<reference evidence="1" key="1">
    <citation type="submission" date="2019-08" db="EMBL/GenBank/DDBJ databases">
        <authorList>
            <person name="Kucharzyk K."/>
            <person name="Murdoch R.W."/>
            <person name="Higgins S."/>
            <person name="Loffler F."/>
        </authorList>
    </citation>
    <scope>NUCLEOTIDE SEQUENCE</scope>
</reference>
<dbReference type="AlphaFoldDB" id="A0A645H6N9"/>
<comment type="caution">
    <text evidence="1">The sequence shown here is derived from an EMBL/GenBank/DDBJ whole genome shotgun (WGS) entry which is preliminary data.</text>
</comment>
<accession>A0A645H6N9</accession>
<gene>
    <name evidence="1" type="primary">hflX_42</name>
    <name evidence="1" type="ORF">SDC9_182142</name>
</gene>
<dbReference type="Gene3D" id="3.40.50.300">
    <property type="entry name" value="P-loop containing nucleotide triphosphate hydrolases"/>
    <property type="match status" value="1"/>
</dbReference>
<dbReference type="EMBL" id="VSSQ01087801">
    <property type="protein sequence ID" value="MPN34648.1"/>
    <property type="molecule type" value="Genomic_DNA"/>
</dbReference>
<sequence>MEEVLDTLGANHQPRVEVLNKCDLALPGVKEKMPEAFPVSAVNGQGLDELITHIAGLLRERERLFYYFVPFSEYTLLSDLRRQGRLVSEDHREEGTLVSVMLDHAALGRLQAKYGEKLDMMARVSTEEE</sequence>
<dbReference type="InterPro" id="IPR027417">
    <property type="entry name" value="P-loop_NTPase"/>
</dbReference>
<protein>
    <submittedName>
        <fullName evidence="1">GTPase HflX</fullName>
    </submittedName>
</protein>
<proteinExistence type="predicted"/>
<name>A0A645H6N9_9ZZZZ</name>